<feature type="region of interest" description="Disordered" evidence="1">
    <location>
        <begin position="293"/>
        <end position="322"/>
    </location>
</feature>
<protein>
    <submittedName>
        <fullName evidence="2">Uncharacterized protein</fullName>
    </submittedName>
</protein>
<organism evidence="2 3">
    <name type="scientific">Dryococelus australis</name>
    <dbReference type="NCBI Taxonomy" id="614101"/>
    <lineage>
        <taxon>Eukaryota</taxon>
        <taxon>Metazoa</taxon>
        <taxon>Ecdysozoa</taxon>
        <taxon>Arthropoda</taxon>
        <taxon>Hexapoda</taxon>
        <taxon>Insecta</taxon>
        <taxon>Pterygota</taxon>
        <taxon>Neoptera</taxon>
        <taxon>Polyneoptera</taxon>
        <taxon>Phasmatodea</taxon>
        <taxon>Verophasmatodea</taxon>
        <taxon>Anareolatae</taxon>
        <taxon>Phasmatidae</taxon>
        <taxon>Eurycanthinae</taxon>
        <taxon>Dryococelus</taxon>
    </lineage>
</organism>
<reference evidence="2 3" key="1">
    <citation type="submission" date="2023-02" db="EMBL/GenBank/DDBJ databases">
        <title>LHISI_Scaffold_Assembly.</title>
        <authorList>
            <person name="Stuart O.P."/>
            <person name="Cleave R."/>
            <person name="Magrath M.J.L."/>
            <person name="Mikheyev A.S."/>
        </authorList>
    </citation>
    <scope>NUCLEOTIDE SEQUENCE [LARGE SCALE GENOMIC DNA]</scope>
    <source>
        <strain evidence="2">Daus_M_001</strain>
        <tissue evidence="2">Leg muscle</tissue>
    </source>
</reference>
<evidence type="ECO:0000313" key="3">
    <source>
        <dbReference type="Proteomes" id="UP001159363"/>
    </source>
</evidence>
<evidence type="ECO:0000256" key="1">
    <source>
        <dbReference type="SAM" id="MobiDB-lite"/>
    </source>
</evidence>
<name>A0ABQ9I271_9NEOP</name>
<proteinExistence type="predicted"/>
<gene>
    <name evidence="2" type="ORF">PR048_009917</name>
</gene>
<evidence type="ECO:0000313" key="2">
    <source>
        <dbReference type="EMBL" id="KAJ8890409.1"/>
    </source>
</evidence>
<accession>A0ABQ9I271</accession>
<comment type="caution">
    <text evidence="2">The sequence shown here is derived from an EMBL/GenBank/DDBJ whole genome shotgun (WGS) entry which is preliminary data.</text>
</comment>
<sequence length="602" mass="67487">MSRGHARRQWNSVSQRTLFLAVCCSDRLSTSSSTAFLTTNACMLCHCPPRPFCPLTLSLRGRSGVVVRLLTSNLRVPGSIPGGVAPGFSHVEFVSVDAAGRRVFSGISCFPRSFIPALLHSPLFTLIGSQDLVVKSHSNHFRHFLFPLHLTERCGTGMTPSILESGTGEESANYPNVHLEKLRETMEHLNQDGRTKIRTQVLLTAYPKVYHCSVDETYMTNARLHHRGSKLDPRSTQKTFTPFEFRAGLEIEMKFISIRDQQPSSKNWNQDQTGFWFGTKIIRSRIGEDVGATGHKTRRRPMTPSRCRVGHERQGTLQESPPGVALRGCIASAPATLPFKRVRGGSGPTHAHKYFPFPSADCSRANFLRIPSPLYTVHVHVKTVLRRIHALATLQEKKQHGMIVQNGRRDRSCVHQEDVHGVRCKLRRLQASLGSPLVDDRPIMNAVKYRVVPSVVWTNRSMVSSNTDTNKIGVVAVVDIDTCLTLLEFLVRSEECWVFSFGTPVFFLHIHSAAFRNLRLKPFFELTASLGLLIRVGSCLKKQLAPGKIRASWEPVMKSLVTSCSATNPTLRKHLVQVFVNSRVPMEWRTILLENEVPCLLF</sequence>
<dbReference type="Proteomes" id="UP001159363">
    <property type="component" value="Chromosome 3"/>
</dbReference>
<dbReference type="EMBL" id="JARBHB010000003">
    <property type="protein sequence ID" value="KAJ8890409.1"/>
    <property type="molecule type" value="Genomic_DNA"/>
</dbReference>
<keyword evidence="3" id="KW-1185">Reference proteome</keyword>